<gene>
    <name evidence="12" type="ORF">F7Q92_12280</name>
</gene>
<feature type="binding site" description="axial binding residue" evidence="9">
    <location>
        <position position="183"/>
    </location>
    <ligand>
        <name>heme c</name>
        <dbReference type="ChEBI" id="CHEBI:61717"/>
        <label>2</label>
    </ligand>
    <ligandPart>
        <name>Fe</name>
        <dbReference type="ChEBI" id="CHEBI:18248"/>
    </ligandPart>
</feature>
<dbReference type="Gene3D" id="1.10.760.10">
    <property type="entry name" value="Cytochrome c-like domain"/>
    <property type="match status" value="2"/>
</dbReference>
<keyword evidence="2" id="KW-0813">Transport</keyword>
<evidence type="ECO:0000313" key="12">
    <source>
        <dbReference type="EMBL" id="KAB0581052.1"/>
    </source>
</evidence>
<dbReference type="GO" id="GO:0009055">
    <property type="term" value="F:electron transfer activity"/>
    <property type="evidence" value="ECO:0007669"/>
    <property type="project" value="InterPro"/>
</dbReference>
<keyword evidence="4 9" id="KW-0479">Metal-binding</keyword>
<evidence type="ECO:0000259" key="11">
    <source>
        <dbReference type="PROSITE" id="PS51007"/>
    </source>
</evidence>
<proteinExistence type="predicted"/>
<evidence type="ECO:0000256" key="5">
    <source>
        <dbReference type="ARBA" id="ARBA00022764"/>
    </source>
</evidence>
<protein>
    <submittedName>
        <fullName evidence="12">Cytochrome c4</fullName>
    </submittedName>
</protein>
<dbReference type="PROSITE" id="PS51007">
    <property type="entry name" value="CYTC"/>
    <property type="match status" value="2"/>
</dbReference>
<keyword evidence="13" id="KW-1185">Reference proteome</keyword>
<evidence type="ECO:0000256" key="3">
    <source>
        <dbReference type="ARBA" id="ARBA00022617"/>
    </source>
</evidence>
<dbReference type="InterPro" id="IPR024167">
    <property type="entry name" value="Cytochrome_c4-like"/>
</dbReference>
<reference evidence="12 13" key="1">
    <citation type="submission" date="2019-09" db="EMBL/GenBank/DDBJ databases">
        <title>Draft genome sequences of 48 bacterial type strains from the CCUG.</title>
        <authorList>
            <person name="Tunovic T."/>
            <person name="Pineiro-Iglesias B."/>
            <person name="Unosson C."/>
            <person name="Inganas E."/>
            <person name="Ohlen M."/>
            <person name="Cardew S."/>
            <person name="Jensie-Markopoulos S."/>
            <person name="Salva-Serra F."/>
            <person name="Jaen-Luchoro D."/>
            <person name="Karlsson R."/>
            <person name="Svensson-Stadler L."/>
            <person name="Chun J."/>
            <person name="Moore E."/>
        </authorList>
    </citation>
    <scope>NUCLEOTIDE SEQUENCE [LARGE SCALE GENOMIC DNA]</scope>
    <source>
        <strain evidence="12 13">CCUG 30977</strain>
    </source>
</reference>
<feature type="signal peptide" evidence="10">
    <location>
        <begin position="1"/>
        <end position="23"/>
    </location>
</feature>
<feature type="domain" description="Cytochrome c" evidence="11">
    <location>
        <begin position="28"/>
        <end position="110"/>
    </location>
</feature>
<dbReference type="InterPro" id="IPR050597">
    <property type="entry name" value="Cytochrome_c_Oxidase_Subunit"/>
</dbReference>
<dbReference type="GO" id="GO:0020037">
    <property type="term" value="F:heme binding"/>
    <property type="evidence" value="ECO:0007669"/>
    <property type="project" value="InterPro"/>
</dbReference>
<evidence type="ECO:0000256" key="2">
    <source>
        <dbReference type="ARBA" id="ARBA00022448"/>
    </source>
</evidence>
<evidence type="ECO:0000256" key="1">
    <source>
        <dbReference type="ARBA" id="ARBA00004418"/>
    </source>
</evidence>
<dbReference type="InterPro" id="IPR009056">
    <property type="entry name" value="Cyt_c-like_dom"/>
</dbReference>
<feature type="domain" description="Cytochrome c" evidence="11">
    <location>
        <begin position="119"/>
        <end position="206"/>
    </location>
</feature>
<dbReference type="AlphaFoldDB" id="A0A643FAH7"/>
<feature type="binding site" description="axial binding residue" evidence="9">
    <location>
        <position position="44"/>
    </location>
    <ligand>
        <name>heme c</name>
        <dbReference type="ChEBI" id="CHEBI:61717"/>
        <label>1</label>
    </ligand>
    <ligandPart>
        <name>Fe</name>
        <dbReference type="ChEBI" id="CHEBI:18248"/>
    </ligandPart>
</feature>
<keyword evidence="5" id="KW-0574">Periplasm</keyword>
<feature type="chain" id="PRO_5024842443" evidence="10">
    <location>
        <begin position="24"/>
        <end position="218"/>
    </location>
</feature>
<dbReference type="RefSeq" id="WP_151124423.1">
    <property type="nucleotide sequence ID" value="NZ_CP088081.1"/>
</dbReference>
<evidence type="ECO:0000256" key="6">
    <source>
        <dbReference type="ARBA" id="ARBA00022982"/>
    </source>
</evidence>
<comment type="subcellular location">
    <subcellularLocation>
        <location evidence="1">Periplasm</location>
    </subcellularLocation>
</comment>
<dbReference type="GO" id="GO:0005506">
    <property type="term" value="F:iron ion binding"/>
    <property type="evidence" value="ECO:0007669"/>
    <property type="project" value="InterPro"/>
</dbReference>
<dbReference type="GO" id="GO:0042597">
    <property type="term" value="C:periplasmic space"/>
    <property type="evidence" value="ECO:0007669"/>
    <property type="project" value="UniProtKB-SubCell"/>
</dbReference>
<dbReference type="PIRSF" id="PIRSF000005">
    <property type="entry name" value="Cytochrome_c4"/>
    <property type="match status" value="1"/>
</dbReference>
<feature type="binding site" description="axial binding residue" evidence="9">
    <location>
        <position position="87"/>
    </location>
    <ligand>
        <name>heme c</name>
        <dbReference type="ChEBI" id="CHEBI:61717"/>
        <label>1</label>
    </ligand>
    <ligandPart>
        <name>Fe</name>
        <dbReference type="ChEBI" id="CHEBI:18248"/>
    </ligandPart>
</feature>
<comment type="PTM">
    <text evidence="8">Binds 2 heme c groups covalently per subunit.</text>
</comment>
<evidence type="ECO:0000256" key="9">
    <source>
        <dbReference type="PIRSR" id="PIRSR000005-2"/>
    </source>
</evidence>
<feature type="binding site" description="axial binding residue" evidence="9">
    <location>
        <position position="138"/>
    </location>
    <ligand>
        <name>heme c</name>
        <dbReference type="ChEBI" id="CHEBI:61717"/>
        <label>2</label>
    </ligand>
    <ligandPart>
        <name>Fe</name>
        <dbReference type="ChEBI" id="CHEBI:18248"/>
    </ligandPart>
</feature>
<dbReference type="OrthoDB" id="9796421at2"/>
<dbReference type="PANTHER" id="PTHR33751">
    <property type="entry name" value="CBB3-TYPE CYTOCHROME C OXIDASE SUBUNIT FIXP"/>
    <property type="match status" value="1"/>
</dbReference>
<feature type="binding site" description="covalent" evidence="8">
    <location>
        <position position="134"/>
    </location>
    <ligand>
        <name>heme c</name>
        <dbReference type="ChEBI" id="CHEBI:61717"/>
        <label>2</label>
    </ligand>
</feature>
<keyword evidence="3 8" id="KW-0349">Heme</keyword>
<evidence type="ECO:0000256" key="7">
    <source>
        <dbReference type="ARBA" id="ARBA00023004"/>
    </source>
</evidence>
<comment type="caution">
    <text evidence="12">The sequence shown here is derived from an EMBL/GenBank/DDBJ whole genome shotgun (WGS) entry which is preliminary data.</text>
</comment>
<evidence type="ECO:0000256" key="8">
    <source>
        <dbReference type="PIRSR" id="PIRSR000005-1"/>
    </source>
</evidence>
<accession>A0A643FAH7</accession>
<feature type="binding site" description="covalent" evidence="8">
    <location>
        <position position="43"/>
    </location>
    <ligand>
        <name>heme c</name>
        <dbReference type="ChEBI" id="CHEBI:61717"/>
        <label>1</label>
    </ligand>
</feature>
<dbReference type="EMBL" id="VZPB01000027">
    <property type="protein sequence ID" value="KAB0581052.1"/>
    <property type="molecule type" value="Genomic_DNA"/>
</dbReference>
<keyword evidence="7 9" id="KW-0408">Iron</keyword>
<dbReference type="InterPro" id="IPR036909">
    <property type="entry name" value="Cyt_c-like_dom_sf"/>
</dbReference>
<keyword evidence="10" id="KW-0732">Signal</keyword>
<organism evidence="12 13">
    <name type="scientific">Ideonella dechloratans</name>
    <dbReference type="NCBI Taxonomy" id="36863"/>
    <lineage>
        <taxon>Bacteria</taxon>
        <taxon>Pseudomonadati</taxon>
        <taxon>Pseudomonadota</taxon>
        <taxon>Betaproteobacteria</taxon>
        <taxon>Burkholderiales</taxon>
        <taxon>Sphaerotilaceae</taxon>
        <taxon>Ideonella</taxon>
    </lineage>
</organism>
<dbReference type="Proteomes" id="UP000430120">
    <property type="component" value="Unassembled WGS sequence"/>
</dbReference>
<feature type="binding site" description="covalent" evidence="8">
    <location>
        <position position="40"/>
    </location>
    <ligand>
        <name>heme c</name>
        <dbReference type="ChEBI" id="CHEBI:61717"/>
        <label>1</label>
    </ligand>
</feature>
<dbReference type="Pfam" id="PF00034">
    <property type="entry name" value="Cytochrom_C"/>
    <property type="match status" value="2"/>
</dbReference>
<evidence type="ECO:0000256" key="10">
    <source>
        <dbReference type="SAM" id="SignalP"/>
    </source>
</evidence>
<dbReference type="PANTHER" id="PTHR33751:SF9">
    <property type="entry name" value="CYTOCHROME C4"/>
    <property type="match status" value="1"/>
</dbReference>
<evidence type="ECO:0000256" key="4">
    <source>
        <dbReference type="ARBA" id="ARBA00022723"/>
    </source>
</evidence>
<sequence length="218" mass="23179">MTWRFKAALLAASLIVVTAPASAQALVGRAENGARINAMCIGCHGIEGYRASFPQVYHVPMIAGQNVKYLAAALEAYRKGERKHPTMRGVAGSLSDQDIADLAAYYATLGKPPATEPPSKVALPGDLKDKLTACTACHGANFNNTVDASYPRLAGQHRDYLYQALKAYQTQNHALVGRGNAIMVGMAATLDDAQARAIADYLSGLPGDLRTAPQPMLH</sequence>
<dbReference type="SUPFAM" id="SSF46626">
    <property type="entry name" value="Cytochrome c"/>
    <property type="match status" value="2"/>
</dbReference>
<name>A0A643FAH7_IDEDE</name>
<keyword evidence="6" id="KW-0249">Electron transport</keyword>
<feature type="binding site" description="covalent" evidence="8">
    <location>
        <position position="137"/>
    </location>
    <ligand>
        <name>heme c</name>
        <dbReference type="ChEBI" id="CHEBI:61717"/>
        <label>2</label>
    </ligand>
</feature>
<evidence type="ECO:0000313" key="13">
    <source>
        <dbReference type="Proteomes" id="UP000430120"/>
    </source>
</evidence>